<comment type="caution">
    <text evidence="2">The sequence shown here is derived from an EMBL/GenBank/DDBJ whole genome shotgun (WGS) entry which is preliminary data.</text>
</comment>
<dbReference type="PANTHER" id="PTHR35836:SF1">
    <property type="entry name" value="VCBS REPEAT-CONTAINING PROTEIN"/>
    <property type="match status" value="1"/>
</dbReference>
<sequence length="380" mass="42599">MSNNYGFILTFSLLTFTNGYSLQKLGSFPISFPAFTNFYPNLKATTILDRYDLLISTFDGIPFSTDSVQIVEGIGNFIHNVSSIKPKVLTNSVTWPNEISGVPEPVFNRRLVAIPDGFLVPFKTDGSISIIDISQEPPKGPYKISGSDGWFYHRVIWKDMDNDGDFDILTCRAKEPIIGIGKDSELLWFENKNNLNSEWTSHVLDHGPDIYFRNIRLQTPDGVKDCILTAQFFTKKLAVYWTNAPNNSWTDTSQIKSRVIDDTIGSVFEVQTEDLNSDGKVELLVTNNGNNGSIFVYEIPNDFRTKPSILLSGDDNGRAYLLVPTSASNTDWSYNLTTFLDAGDGTVGELTYADVDNDGFNEVFVPSYSTNELFVFKFMK</sequence>
<evidence type="ECO:0000313" key="2">
    <source>
        <dbReference type="EMBL" id="KAJ8298842.1"/>
    </source>
</evidence>
<feature type="chain" id="PRO_5046225258" description="VCBS repeat-containing protein" evidence="1">
    <location>
        <begin position="20"/>
        <end position="380"/>
    </location>
</feature>
<dbReference type="EMBL" id="JARBDR010000921">
    <property type="protein sequence ID" value="KAJ8298842.1"/>
    <property type="molecule type" value="Genomic_DNA"/>
</dbReference>
<dbReference type="Proteomes" id="UP001217089">
    <property type="component" value="Unassembled WGS sequence"/>
</dbReference>
<evidence type="ECO:0000256" key="1">
    <source>
        <dbReference type="SAM" id="SignalP"/>
    </source>
</evidence>
<accession>A0ABQ9E5M3</accession>
<feature type="signal peptide" evidence="1">
    <location>
        <begin position="1"/>
        <end position="19"/>
    </location>
</feature>
<name>A0ABQ9E5M3_TEGGR</name>
<organism evidence="2 3">
    <name type="scientific">Tegillarca granosa</name>
    <name type="common">Malaysian cockle</name>
    <name type="synonym">Anadara granosa</name>
    <dbReference type="NCBI Taxonomy" id="220873"/>
    <lineage>
        <taxon>Eukaryota</taxon>
        <taxon>Metazoa</taxon>
        <taxon>Spiralia</taxon>
        <taxon>Lophotrochozoa</taxon>
        <taxon>Mollusca</taxon>
        <taxon>Bivalvia</taxon>
        <taxon>Autobranchia</taxon>
        <taxon>Pteriomorphia</taxon>
        <taxon>Arcoida</taxon>
        <taxon>Arcoidea</taxon>
        <taxon>Arcidae</taxon>
        <taxon>Tegillarca</taxon>
    </lineage>
</organism>
<proteinExistence type="predicted"/>
<evidence type="ECO:0000313" key="3">
    <source>
        <dbReference type="Proteomes" id="UP001217089"/>
    </source>
</evidence>
<dbReference type="Gene3D" id="2.130.10.130">
    <property type="entry name" value="Integrin alpha, N-terminal"/>
    <property type="match status" value="1"/>
</dbReference>
<evidence type="ECO:0008006" key="4">
    <source>
        <dbReference type="Google" id="ProtNLM"/>
    </source>
</evidence>
<dbReference type="SUPFAM" id="SSF69318">
    <property type="entry name" value="Integrin alpha N-terminal domain"/>
    <property type="match status" value="1"/>
</dbReference>
<reference evidence="2 3" key="1">
    <citation type="submission" date="2022-12" db="EMBL/GenBank/DDBJ databases">
        <title>Chromosome-level genome of Tegillarca granosa.</title>
        <authorList>
            <person name="Kim J."/>
        </authorList>
    </citation>
    <scope>NUCLEOTIDE SEQUENCE [LARGE SCALE GENOMIC DNA]</scope>
    <source>
        <strain evidence="2">Teg-2019</strain>
        <tissue evidence="2">Adductor muscle</tissue>
    </source>
</reference>
<dbReference type="PANTHER" id="PTHR35836">
    <property type="entry name" value="VCBS REPEAT-CONTAINING PROTEIN"/>
    <property type="match status" value="1"/>
</dbReference>
<protein>
    <recommendedName>
        <fullName evidence="4">VCBS repeat-containing protein</fullName>
    </recommendedName>
</protein>
<keyword evidence="3" id="KW-1185">Reference proteome</keyword>
<keyword evidence="1" id="KW-0732">Signal</keyword>
<gene>
    <name evidence="2" type="ORF">KUTeg_022902</name>
</gene>
<dbReference type="InterPro" id="IPR028994">
    <property type="entry name" value="Integrin_alpha_N"/>
</dbReference>